<dbReference type="SUPFAM" id="SSF53920">
    <property type="entry name" value="Fe-only hydrogenase"/>
    <property type="match status" value="1"/>
</dbReference>
<proteinExistence type="inferred from homology"/>
<dbReference type="InterPro" id="IPR004108">
    <property type="entry name" value="Fe_hydrogenase_lsu_C"/>
</dbReference>
<reference evidence="3" key="1">
    <citation type="submission" date="2018-02" db="EMBL/GenBank/DDBJ databases">
        <authorList>
            <person name="Cohen D.B."/>
            <person name="Kent A.D."/>
        </authorList>
    </citation>
    <scope>NUCLEOTIDE SEQUENCE</scope>
</reference>
<comment type="similarity">
    <text evidence="1">Belongs to the NARF family.</text>
</comment>
<dbReference type="Gene3D" id="3.40.950.10">
    <property type="entry name" value="Fe-only Hydrogenase (Larger Subunit), Chain L, domain 3"/>
    <property type="match status" value="1"/>
</dbReference>
<dbReference type="InterPro" id="IPR050340">
    <property type="entry name" value="Cytosolic_Fe-S_CAF"/>
</dbReference>
<dbReference type="Pfam" id="PF02256">
    <property type="entry name" value="Fe_hyd_SSU"/>
    <property type="match status" value="1"/>
</dbReference>
<accession>A0A2N9IEN1</accession>
<dbReference type="EMBL" id="OIVN01005868">
    <property type="protein sequence ID" value="SPD24287.1"/>
    <property type="molecule type" value="Genomic_DNA"/>
</dbReference>
<dbReference type="Pfam" id="PF02906">
    <property type="entry name" value="Fe_hyd_lg_C"/>
    <property type="match status" value="1"/>
</dbReference>
<dbReference type="InterPro" id="IPR009016">
    <property type="entry name" value="Fe_hydrogenase"/>
</dbReference>
<evidence type="ECO:0000313" key="3">
    <source>
        <dbReference type="EMBL" id="SPD24287.1"/>
    </source>
</evidence>
<protein>
    <recommendedName>
        <fullName evidence="2">Iron hydrogenase small subunit domain-containing protein</fullName>
    </recommendedName>
</protein>
<dbReference type="AlphaFoldDB" id="A0A2N9IEN1"/>
<evidence type="ECO:0000256" key="1">
    <source>
        <dbReference type="ARBA" id="ARBA00006596"/>
    </source>
</evidence>
<dbReference type="PANTHER" id="PTHR11615">
    <property type="entry name" value="NITRATE, FORMATE, IRON DEHYDROGENASE"/>
    <property type="match status" value="1"/>
</dbReference>
<sequence length="393" mass="43204">MSEKFSAALRIGDLNDFIAPSQACIVSLKGIKANPTKPDKPEVSISSKKQLQSEPVKISLKDCLACSGCITSAETVMLEKQSLDEFLANVNKGKTVIVSLSPQSRASLAVHFGISPLQVFKKLTTFFKSLGVKAVFDTSCSKDLTLIESCNEFISGYKQSQSTDDERCNLSLPMISSACPEVDSVLTTGEVLELIQLKAVDFKAIDESPLDRMLTNVTEEGHLYGVHGGSGGYAETIFRYAAKALFGREIEGPLDFRTIKNSDFQEVTLEVEGKTVLKFALCYGFRNLQNVVRKIKIGKCDYHFLEIMACPAGCLNGGGQIKPKPGQSSKALIQLLEAVYMENVLVADPFKNPLVKSLYDEWLEKPGSEKAKRLMHTTYHPVVKSITSQLHNW</sequence>
<organism evidence="3">
    <name type="scientific">Fagus sylvatica</name>
    <name type="common">Beechnut</name>
    <dbReference type="NCBI Taxonomy" id="28930"/>
    <lineage>
        <taxon>Eukaryota</taxon>
        <taxon>Viridiplantae</taxon>
        <taxon>Streptophyta</taxon>
        <taxon>Embryophyta</taxon>
        <taxon>Tracheophyta</taxon>
        <taxon>Spermatophyta</taxon>
        <taxon>Magnoliopsida</taxon>
        <taxon>eudicotyledons</taxon>
        <taxon>Gunneridae</taxon>
        <taxon>Pentapetalae</taxon>
        <taxon>rosids</taxon>
        <taxon>fabids</taxon>
        <taxon>Fagales</taxon>
        <taxon>Fagaceae</taxon>
        <taxon>Fagus</taxon>
    </lineage>
</organism>
<gene>
    <name evidence="3" type="ORF">FSB_LOCUS52169</name>
</gene>
<dbReference type="SMART" id="SM00902">
    <property type="entry name" value="Fe_hyd_SSU"/>
    <property type="match status" value="1"/>
</dbReference>
<feature type="domain" description="Iron hydrogenase small subunit" evidence="2">
    <location>
        <begin position="326"/>
        <end position="383"/>
    </location>
</feature>
<dbReference type="InterPro" id="IPR036991">
    <property type="entry name" value="Fe_hydrogenase_ssu_sf"/>
</dbReference>
<dbReference type="Gene3D" id="4.10.260.20">
    <property type="entry name" value="Iron hydrogenase, small subunit"/>
    <property type="match status" value="1"/>
</dbReference>
<dbReference type="InterPro" id="IPR003149">
    <property type="entry name" value="Fe_hydrogenase_ssu"/>
</dbReference>
<name>A0A2N9IEN1_FAGSY</name>
<evidence type="ECO:0000259" key="2">
    <source>
        <dbReference type="SMART" id="SM00902"/>
    </source>
</evidence>